<name>A0A0D7A741_9AGAR</name>
<evidence type="ECO:0000313" key="3">
    <source>
        <dbReference type="EMBL" id="KIY46633.1"/>
    </source>
</evidence>
<gene>
    <name evidence="3" type="ORF">FISHEDRAFT_46965</name>
</gene>
<dbReference type="EMBL" id="KN882026">
    <property type="protein sequence ID" value="KIY46633.1"/>
    <property type="molecule type" value="Genomic_DNA"/>
</dbReference>
<accession>A0A0D7A741</accession>
<evidence type="ECO:0000256" key="1">
    <source>
        <dbReference type="SAM" id="Coils"/>
    </source>
</evidence>
<feature type="coiled-coil region" evidence="1">
    <location>
        <begin position="54"/>
        <end position="81"/>
    </location>
</feature>
<dbReference type="AlphaFoldDB" id="A0A0D7A741"/>
<keyword evidence="1" id="KW-0175">Coiled coil</keyword>
<evidence type="ECO:0000313" key="4">
    <source>
        <dbReference type="Proteomes" id="UP000054144"/>
    </source>
</evidence>
<protein>
    <recommendedName>
        <fullName evidence="2">F-box domain-containing protein</fullName>
    </recommendedName>
</protein>
<reference evidence="3 4" key="1">
    <citation type="journal article" date="2015" name="Fungal Genet. Biol.">
        <title>Evolution of novel wood decay mechanisms in Agaricales revealed by the genome sequences of Fistulina hepatica and Cylindrobasidium torrendii.</title>
        <authorList>
            <person name="Floudas D."/>
            <person name="Held B.W."/>
            <person name="Riley R."/>
            <person name="Nagy L.G."/>
            <person name="Koehler G."/>
            <person name="Ransdell A.S."/>
            <person name="Younus H."/>
            <person name="Chow J."/>
            <person name="Chiniquy J."/>
            <person name="Lipzen A."/>
            <person name="Tritt A."/>
            <person name="Sun H."/>
            <person name="Haridas S."/>
            <person name="LaButti K."/>
            <person name="Ohm R.A."/>
            <person name="Kues U."/>
            <person name="Blanchette R.A."/>
            <person name="Grigoriev I.V."/>
            <person name="Minto R.E."/>
            <person name="Hibbett D.S."/>
        </authorList>
    </citation>
    <scope>NUCLEOTIDE SEQUENCE [LARGE SCALE GENOMIC DNA]</scope>
    <source>
        <strain evidence="3 4">ATCC 64428</strain>
    </source>
</reference>
<dbReference type="InterPro" id="IPR006553">
    <property type="entry name" value="Leu-rich_rpt_Cys-con_subtyp"/>
</dbReference>
<dbReference type="SUPFAM" id="SSF52047">
    <property type="entry name" value="RNI-like"/>
    <property type="match status" value="1"/>
</dbReference>
<dbReference type="SMART" id="SM00367">
    <property type="entry name" value="LRR_CC"/>
    <property type="match status" value="3"/>
</dbReference>
<dbReference type="Pfam" id="PF12937">
    <property type="entry name" value="F-box-like"/>
    <property type="match status" value="1"/>
</dbReference>
<sequence>MEPGNPSSQCRSEVPTDQTLARFTGYPPPLVYVGGKAIDVGQVQSAIIHHEAAVLEINQEIEQLLAVARRLEYQKSRHMEEMRRCKGLITLARRIPPEILVYIFELCVDWGFPRTPISVSQVCSEWRAAAVCAATLWSHVLVSANNRNPYCRALLWLNRAQSAPLHVTVQLNGDTSHVSGALGVLLERRGQWRTLTIQSYGLAEVDGVLTVCKGAFPDLRSITVQVEQDSHSGRFFSDVNNDEDGVFLMGLRDSFSPAPLCETMAFKAVIFPPLQSLPLNLVNLSISLLPSSVNLRRLHIASLVGLVDQLRSLQSLAIILPFGENYEIIVPPQPITRATAPVLLRLNLTGPLHLFTLLHHLETPALMRLQLRSSLEPEISPHEPTSASLRECIGRSTPPLELLELHDVDLTEECFVFCFDSLPTLQEVRLHESDISDQVVQRLGTGACPRLRRLDLRWCGRVRGDALVSMVQHRSQSGDLQSLELITVINCTFIKDENVLDLARFTRCSLMIRQDDDYCQSWECCSNERYRRRLQLRKLHDLEMDHRHNIIF</sequence>
<proteinExistence type="predicted"/>
<dbReference type="InterPro" id="IPR036047">
    <property type="entry name" value="F-box-like_dom_sf"/>
</dbReference>
<dbReference type="InterPro" id="IPR001810">
    <property type="entry name" value="F-box_dom"/>
</dbReference>
<organism evidence="3 4">
    <name type="scientific">Fistulina hepatica ATCC 64428</name>
    <dbReference type="NCBI Taxonomy" id="1128425"/>
    <lineage>
        <taxon>Eukaryota</taxon>
        <taxon>Fungi</taxon>
        <taxon>Dikarya</taxon>
        <taxon>Basidiomycota</taxon>
        <taxon>Agaricomycotina</taxon>
        <taxon>Agaricomycetes</taxon>
        <taxon>Agaricomycetidae</taxon>
        <taxon>Agaricales</taxon>
        <taxon>Fistulinaceae</taxon>
        <taxon>Fistulina</taxon>
    </lineage>
</organism>
<feature type="domain" description="F-box" evidence="2">
    <location>
        <begin position="94"/>
        <end position="141"/>
    </location>
</feature>
<dbReference type="SUPFAM" id="SSF81383">
    <property type="entry name" value="F-box domain"/>
    <property type="match status" value="1"/>
</dbReference>
<dbReference type="Proteomes" id="UP000054144">
    <property type="component" value="Unassembled WGS sequence"/>
</dbReference>
<dbReference type="OrthoDB" id="3063971at2759"/>
<dbReference type="Gene3D" id="3.80.10.10">
    <property type="entry name" value="Ribonuclease Inhibitor"/>
    <property type="match status" value="1"/>
</dbReference>
<dbReference type="Gene3D" id="1.20.1280.50">
    <property type="match status" value="1"/>
</dbReference>
<keyword evidence="4" id="KW-1185">Reference proteome</keyword>
<dbReference type="InterPro" id="IPR032675">
    <property type="entry name" value="LRR_dom_sf"/>
</dbReference>
<evidence type="ECO:0000259" key="2">
    <source>
        <dbReference type="Pfam" id="PF12937"/>
    </source>
</evidence>